<dbReference type="Proteomes" id="UP000234345">
    <property type="component" value="Unassembled WGS sequence"/>
</dbReference>
<evidence type="ECO:0000313" key="1">
    <source>
        <dbReference type="EMBL" id="SOO23476.1"/>
    </source>
</evidence>
<dbReference type="AlphaFoldDB" id="A0A7Z7NHA8"/>
<dbReference type="RefSeq" id="WP_199428842.1">
    <property type="nucleotide sequence ID" value="NZ_OCZC01000054.1"/>
</dbReference>
<keyword evidence="1" id="KW-0238">DNA-binding</keyword>
<comment type="caution">
    <text evidence="1">The sequence shown here is derived from an EMBL/GenBank/DDBJ whole genome shotgun (WGS) entry which is preliminary data.</text>
</comment>
<gene>
    <name evidence="1" type="ORF">XFF6991_280135</name>
</gene>
<reference evidence="1 2" key="1">
    <citation type="submission" date="2017-10" db="EMBL/GenBank/DDBJ databases">
        <authorList>
            <person name="Regsiter A."/>
            <person name="William W."/>
        </authorList>
    </citation>
    <scope>NUCLEOTIDE SEQUENCE [LARGE SCALE GENOMIC DNA]</scope>
    <source>
        <strain evidence="1 2">CFBP6991</strain>
    </source>
</reference>
<protein>
    <submittedName>
        <fullName evidence="1">DNA-binding protein (Roi)</fullName>
    </submittedName>
</protein>
<name>A0A7Z7NHA8_XANCH</name>
<accession>A0A7Z7NHA8</accession>
<sequence length="61" mass="6598">MRVAIERLAERGVIALPATQEKATGGRPSLAYLFTGQQGKRDSIVVGAQLSPEFTARLVDR</sequence>
<organism evidence="1 2">
    <name type="scientific">Xanthomonas campestris pv. phaseoli</name>
    <dbReference type="NCBI Taxonomy" id="317013"/>
    <lineage>
        <taxon>Bacteria</taxon>
        <taxon>Pseudomonadati</taxon>
        <taxon>Pseudomonadota</taxon>
        <taxon>Gammaproteobacteria</taxon>
        <taxon>Lysobacterales</taxon>
        <taxon>Lysobacteraceae</taxon>
        <taxon>Xanthomonas</taxon>
    </lineage>
</organism>
<dbReference type="EMBL" id="OCZC01000054">
    <property type="protein sequence ID" value="SOO23476.1"/>
    <property type="molecule type" value="Genomic_DNA"/>
</dbReference>
<dbReference type="GO" id="GO:0003677">
    <property type="term" value="F:DNA binding"/>
    <property type="evidence" value="ECO:0007669"/>
    <property type="project" value="UniProtKB-KW"/>
</dbReference>
<proteinExistence type="predicted"/>
<evidence type="ECO:0000313" key="2">
    <source>
        <dbReference type="Proteomes" id="UP000234345"/>
    </source>
</evidence>